<name>A0ABP5I4C9_9MICO</name>
<dbReference type="Gene3D" id="3.90.1300.10">
    <property type="entry name" value="Amidase signature (AS) domain"/>
    <property type="match status" value="1"/>
</dbReference>
<dbReference type="Pfam" id="PF01425">
    <property type="entry name" value="Amidase"/>
    <property type="match status" value="1"/>
</dbReference>
<dbReference type="Proteomes" id="UP001500984">
    <property type="component" value="Unassembled WGS sequence"/>
</dbReference>
<evidence type="ECO:0000313" key="3">
    <source>
        <dbReference type="EMBL" id="GAA2093767.1"/>
    </source>
</evidence>
<dbReference type="InterPro" id="IPR000120">
    <property type="entry name" value="Amidase"/>
</dbReference>
<accession>A0ABP5I4C9</accession>
<gene>
    <name evidence="3" type="ORF">GCM10009823_12310</name>
</gene>
<dbReference type="InterPro" id="IPR020556">
    <property type="entry name" value="Amidase_CS"/>
</dbReference>
<feature type="region of interest" description="Disordered" evidence="1">
    <location>
        <begin position="1"/>
        <end position="25"/>
    </location>
</feature>
<dbReference type="PROSITE" id="PS00571">
    <property type="entry name" value="AMIDASES"/>
    <property type="match status" value="1"/>
</dbReference>
<evidence type="ECO:0000259" key="2">
    <source>
        <dbReference type="Pfam" id="PF01425"/>
    </source>
</evidence>
<dbReference type="PANTHER" id="PTHR11895">
    <property type="entry name" value="TRANSAMIDASE"/>
    <property type="match status" value="1"/>
</dbReference>
<organism evidence="3 4">
    <name type="scientific">Brevibacterium salitolerans</name>
    <dbReference type="NCBI Taxonomy" id="1403566"/>
    <lineage>
        <taxon>Bacteria</taxon>
        <taxon>Bacillati</taxon>
        <taxon>Actinomycetota</taxon>
        <taxon>Actinomycetes</taxon>
        <taxon>Micrococcales</taxon>
        <taxon>Brevibacteriaceae</taxon>
        <taxon>Brevibacterium</taxon>
    </lineage>
</organism>
<dbReference type="PANTHER" id="PTHR11895:SF176">
    <property type="entry name" value="AMIDASE AMID-RELATED"/>
    <property type="match status" value="1"/>
</dbReference>
<evidence type="ECO:0000256" key="1">
    <source>
        <dbReference type="SAM" id="MobiDB-lite"/>
    </source>
</evidence>
<evidence type="ECO:0000313" key="4">
    <source>
        <dbReference type="Proteomes" id="UP001500984"/>
    </source>
</evidence>
<keyword evidence="4" id="KW-1185">Reference proteome</keyword>
<dbReference type="InterPro" id="IPR023631">
    <property type="entry name" value="Amidase_dom"/>
</dbReference>
<dbReference type="SUPFAM" id="SSF75304">
    <property type="entry name" value="Amidase signature (AS) enzymes"/>
    <property type="match status" value="1"/>
</dbReference>
<dbReference type="RefSeq" id="WP_291797053.1">
    <property type="nucleotide sequence ID" value="NZ_BAAAPZ010000004.1"/>
</dbReference>
<feature type="domain" description="Amidase" evidence="2">
    <location>
        <begin position="49"/>
        <end position="467"/>
    </location>
</feature>
<dbReference type="EMBL" id="BAAAPZ010000004">
    <property type="protein sequence ID" value="GAA2093767.1"/>
    <property type="molecule type" value="Genomic_DNA"/>
</dbReference>
<sequence>MTSAEDQSRTGNQSGTHSQPSTAEELLAAGRIAPAAQALRDGEVTSTDLARASLAAAERMNGELRALAHVFAEDALAQAAASDARFREGTARGLLDGIPVAVKENFAMEGKPWECGSAVLAQNRADHNATAVDALLSQGAVVIGSATMDEFALTTIGPARTPLAPERTAGGSSGGSGSAVASGMVFAALGSDTGGSVRIPAAACGIAGLKPSMDLIPTAGVTTLAWSLDHVGPLARTSEDLRIVVSALTAGSLQEGGDRSSAAPGDADLPGSDATLQGVRLGVPSAEFLAVCTETVREDFQRSLAAAEAAGAVLVPVELPLPGEIGAVHWPILAAEMYAYHAARFGTEEARYRPALRDSLRDAAQISREDYLNARRRRDALRRRVDAVLEDVDVIALPTLVTLPPLAGETVISTPEPEDATTVLVRLTSLANHTGHPALSVRPGLFPDDHIFGLQLVGAFMDDKGVLGCGSAFEALGR</sequence>
<reference evidence="4" key="1">
    <citation type="journal article" date="2019" name="Int. J. Syst. Evol. Microbiol.">
        <title>The Global Catalogue of Microorganisms (GCM) 10K type strain sequencing project: providing services to taxonomists for standard genome sequencing and annotation.</title>
        <authorList>
            <consortium name="The Broad Institute Genomics Platform"/>
            <consortium name="The Broad Institute Genome Sequencing Center for Infectious Disease"/>
            <person name="Wu L."/>
            <person name="Ma J."/>
        </authorList>
    </citation>
    <scope>NUCLEOTIDE SEQUENCE [LARGE SCALE GENOMIC DNA]</scope>
    <source>
        <strain evidence="4">JCM 15900</strain>
    </source>
</reference>
<proteinExistence type="predicted"/>
<feature type="compositionally biased region" description="Polar residues" evidence="1">
    <location>
        <begin position="1"/>
        <end position="22"/>
    </location>
</feature>
<dbReference type="InterPro" id="IPR036928">
    <property type="entry name" value="AS_sf"/>
</dbReference>
<protein>
    <submittedName>
        <fullName evidence="3">Amidase</fullName>
    </submittedName>
</protein>
<comment type="caution">
    <text evidence="3">The sequence shown here is derived from an EMBL/GenBank/DDBJ whole genome shotgun (WGS) entry which is preliminary data.</text>
</comment>